<dbReference type="InterPro" id="IPR036812">
    <property type="entry name" value="NAD(P)_OxRdtase_dom_sf"/>
</dbReference>
<dbReference type="Gene3D" id="3.20.20.100">
    <property type="entry name" value="NADP-dependent oxidoreductase domain"/>
    <property type="match status" value="1"/>
</dbReference>
<dbReference type="InterPro" id="IPR020471">
    <property type="entry name" value="AKR"/>
</dbReference>
<keyword evidence="1" id="KW-0560">Oxidoreductase</keyword>
<dbReference type="PANTHER" id="PTHR11732">
    <property type="entry name" value="ALDO/KETO REDUCTASE"/>
    <property type="match status" value="1"/>
</dbReference>
<feature type="site" description="Lowers pKa of active site Tyr" evidence="4">
    <location>
        <position position="80"/>
    </location>
</feature>
<dbReference type="InterPro" id="IPR018170">
    <property type="entry name" value="Aldo/ket_reductase_CS"/>
</dbReference>
<dbReference type="PROSITE" id="PS00062">
    <property type="entry name" value="ALDOKETO_REDUCTASE_2"/>
    <property type="match status" value="1"/>
</dbReference>
<dbReference type="PRINTS" id="PR00069">
    <property type="entry name" value="ALDKETRDTASE"/>
</dbReference>
<dbReference type="Pfam" id="PF00248">
    <property type="entry name" value="Aldo_ket_red"/>
    <property type="match status" value="1"/>
</dbReference>
<dbReference type="Proteomes" id="UP000076738">
    <property type="component" value="Unassembled WGS sequence"/>
</dbReference>
<keyword evidence="7" id="KW-1185">Reference proteome</keyword>
<accession>A0A167N409</accession>
<proteinExistence type="predicted"/>
<name>A0A167N409_CALVF</name>
<sequence length="311" mass="34966">MANVPKVKLNTGAVMPAIGLGTFSGNEPHEWPQCKPWIHTALQAGYRHLDTAYGYNTEKYVGEVVRESGIPREEIWITTKLPPHHMSRVAASLEESLERSGFDYFDLYLMHWPITRRYDPALGSPFSPQKEWNVLEHPTFSEAWAEMEKMLETGKVKNIGVSNFSVKNLEILLKTAKIVPAVNQVELHPLLAQNDLLAYCKEKGITLTAYSPTGYAEVRENPDVKKIARKHGVSSPPVALAWHVQRGTSAVPKSTNAERQKENLNLPKLDEEDMKILNSLDQGKHLCDQPGEDGTIFGWTLEQLGWSAWQA</sequence>
<feature type="domain" description="NADP-dependent oxidoreductase" evidence="5">
    <location>
        <begin position="18"/>
        <end position="281"/>
    </location>
</feature>
<evidence type="ECO:0000313" key="6">
    <source>
        <dbReference type="EMBL" id="KZO97324.1"/>
    </source>
</evidence>
<evidence type="ECO:0000256" key="3">
    <source>
        <dbReference type="PIRSR" id="PIRSR000097-2"/>
    </source>
</evidence>
<dbReference type="PROSITE" id="PS00798">
    <property type="entry name" value="ALDOKETO_REDUCTASE_1"/>
    <property type="match status" value="1"/>
</dbReference>
<dbReference type="EMBL" id="KV417280">
    <property type="protein sequence ID" value="KZO97324.1"/>
    <property type="molecule type" value="Genomic_DNA"/>
</dbReference>
<organism evidence="6 7">
    <name type="scientific">Calocera viscosa (strain TUFC12733)</name>
    <dbReference type="NCBI Taxonomy" id="1330018"/>
    <lineage>
        <taxon>Eukaryota</taxon>
        <taxon>Fungi</taxon>
        <taxon>Dikarya</taxon>
        <taxon>Basidiomycota</taxon>
        <taxon>Agaricomycotina</taxon>
        <taxon>Dacrymycetes</taxon>
        <taxon>Dacrymycetales</taxon>
        <taxon>Dacrymycetaceae</taxon>
        <taxon>Calocera</taxon>
    </lineage>
</organism>
<feature type="active site" description="Proton donor" evidence="2">
    <location>
        <position position="55"/>
    </location>
</feature>
<dbReference type="AlphaFoldDB" id="A0A167N409"/>
<gene>
    <name evidence="6" type="ORF">CALVIDRAFT_513611</name>
</gene>
<reference evidence="6 7" key="1">
    <citation type="journal article" date="2016" name="Mol. Biol. Evol.">
        <title>Comparative Genomics of Early-Diverging Mushroom-Forming Fungi Provides Insights into the Origins of Lignocellulose Decay Capabilities.</title>
        <authorList>
            <person name="Nagy L.G."/>
            <person name="Riley R."/>
            <person name="Tritt A."/>
            <person name="Adam C."/>
            <person name="Daum C."/>
            <person name="Floudas D."/>
            <person name="Sun H."/>
            <person name="Yadav J.S."/>
            <person name="Pangilinan J."/>
            <person name="Larsson K.H."/>
            <person name="Matsuura K."/>
            <person name="Barry K."/>
            <person name="Labutti K."/>
            <person name="Kuo R."/>
            <person name="Ohm R.A."/>
            <person name="Bhattacharya S.S."/>
            <person name="Shirouzu T."/>
            <person name="Yoshinaga Y."/>
            <person name="Martin F.M."/>
            <person name="Grigoriev I.V."/>
            <person name="Hibbett D.S."/>
        </authorList>
    </citation>
    <scope>NUCLEOTIDE SEQUENCE [LARGE SCALE GENOMIC DNA]</scope>
    <source>
        <strain evidence="6 7">TUFC12733</strain>
    </source>
</reference>
<dbReference type="SUPFAM" id="SSF51430">
    <property type="entry name" value="NAD(P)-linked oxidoreductase"/>
    <property type="match status" value="1"/>
</dbReference>
<evidence type="ECO:0000313" key="7">
    <source>
        <dbReference type="Proteomes" id="UP000076738"/>
    </source>
</evidence>
<dbReference type="PIRSF" id="PIRSF000097">
    <property type="entry name" value="AKR"/>
    <property type="match status" value="1"/>
</dbReference>
<evidence type="ECO:0000256" key="1">
    <source>
        <dbReference type="ARBA" id="ARBA00023002"/>
    </source>
</evidence>
<dbReference type="PROSITE" id="PS00063">
    <property type="entry name" value="ALDOKETO_REDUCTASE_3"/>
    <property type="match status" value="1"/>
</dbReference>
<dbReference type="STRING" id="1330018.A0A167N409"/>
<protein>
    <submittedName>
        <fullName evidence="6">Aldo/keto reductase</fullName>
    </submittedName>
</protein>
<dbReference type="GO" id="GO:0016616">
    <property type="term" value="F:oxidoreductase activity, acting on the CH-OH group of donors, NAD or NADP as acceptor"/>
    <property type="evidence" value="ECO:0007669"/>
    <property type="project" value="UniProtKB-ARBA"/>
</dbReference>
<evidence type="ECO:0000256" key="2">
    <source>
        <dbReference type="PIRSR" id="PIRSR000097-1"/>
    </source>
</evidence>
<dbReference type="FunFam" id="3.20.20.100:FF:000002">
    <property type="entry name" value="2,5-diketo-D-gluconic acid reductase A"/>
    <property type="match status" value="1"/>
</dbReference>
<evidence type="ECO:0000256" key="4">
    <source>
        <dbReference type="PIRSR" id="PIRSR000097-3"/>
    </source>
</evidence>
<evidence type="ECO:0000259" key="5">
    <source>
        <dbReference type="Pfam" id="PF00248"/>
    </source>
</evidence>
<feature type="binding site" evidence="3">
    <location>
        <position position="111"/>
    </location>
    <ligand>
        <name>substrate</name>
    </ligand>
</feature>
<dbReference type="CDD" id="cd19071">
    <property type="entry name" value="AKR_AKR1-5-like"/>
    <property type="match status" value="1"/>
</dbReference>
<dbReference type="InterPro" id="IPR023210">
    <property type="entry name" value="NADP_OxRdtase_dom"/>
</dbReference>
<dbReference type="OrthoDB" id="416253at2759"/>